<dbReference type="SUPFAM" id="SSF52374">
    <property type="entry name" value="Nucleotidylyl transferase"/>
    <property type="match status" value="1"/>
</dbReference>
<dbReference type="FunFam" id="1.10.730.10:FF:000008">
    <property type="entry name" value="Arginine--tRNA ligase"/>
    <property type="match status" value="1"/>
</dbReference>
<dbReference type="Pfam" id="PF05746">
    <property type="entry name" value="DALR_1"/>
    <property type="match status" value="1"/>
</dbReference>
<dbReference type="InterPro" id="IPR009080">
    <property type="entry name" value="tRNAsynth_Ia_anticodon-bd"/>
</dbReference>
<evidence type="ECO:0000256" key="6">
    <source>
        <dbReference type="ARBA" id="ARBA00022840"/>
    </source>
</evidence>
<proteinExistence type="inferred from homology"/>
<dbReference type="InterPro" id="IPR001412">
    <property type="entry name" value="aa-tRNA-synth_I_CS"/>
</dbReference>
<dbReference type="RefSeq" id="WP_152810434.1">
    <property type="nucleotide sequence ID" value="NZ_WHNW01000007.1"/>
</dbReference>
<dbReference type="EC" id="6.1.1.19" evidence="10"/>
<evidence type="ECO:0000256" key="9">
    <source>
        <dbReference type="ARBA" id="ARBA00049339"/>
    </source>
</evidence>
<dbReference type="SUPFAM" id="SSF47323">
    <property type="entry name" value="Anticodon-binding domain of a subclass of class I aminoacyl-tRNA synthetases"/>
    <property type="match status" value="1"/>
</dbReference>
<gene>
    <name evidence="10" type="primary">argS</name>
    <name evidence="14" type="ORF">GCU85_06810</name>
</gene>
<dbReference type="CDD" id="cd00671">
    <property type="entry name" value="ArgRS_core"/>
    <property type="match status" value="1"/>
</dbReference>
<evidence type="ECO:0000259" key="13">
    <source>
        <dbReference type="SMART" id="SM01016"/>
    </source>
</evidence>
<evidence type="ECO:0000256" key="4">
    <source>
        <dbReference type="ARBA" id="ARBA00022598"/>
    </source>
</evidence>
<dbReference type="FunCoup" id="A0A6N7EYI0">
    <property type="interactions" value="485"/>
</dbReference>
<evidence type="ECO:0000256" key="7">
    <source>
        <dbReference type="ARBA" id="ARBA00022917"/>
    </source>
</evidence>
<feature type="domain" description="DALR anticodon binding" evidence="12">
    <location>
        <begin position="520"/>
        <end position="642"/>
    </location>
</feature>
<dbReference type="PROSITE" id="PS00178">
    <property type="entry name" value="AA_TRNA_LIGASE_I"/>
    <property type="match status" value="1"/>
</dbReference>
<keyword evidence="3 10" id="KW-0963">Cytoplasm</keyword>
<dbReference type="InterPro" id="IPR035684">
    <property type="entry name" value="ArgRS_core"/>
</dbReference>
<reference evidence="14 15" key="1">
    <citation type="submission" date="2019-10" db="EMBL/GenBank/DDBJ databases">
        <title>Cardiobacteriales fam. a chemoheterotrophic member of the order Cardiobacteriales, and proposal of Cardiobacteriales fam. nov.</title>
        <authorList>
            <person name="Wang C."/>
        </authorList>
    </citation>
    <scope>NUCLEOTIDE SEQUENCE [LARGE SCALE GENOMIC DNA]</scope>
    <source>
        <strain evidence="14 15">ML27</strain>
    </source>
</reference>
<comment type="subunit">
    <text evidence="10">Monomer.</text>
</comment>
<evidence type="ECO:0000256" key="3">
    <source>
        <dbReference type="ARBA" id="ARBA00022490"/>
    </source>
</evidence>
<dbReference type="GO" id="GO:0004814">
    <property type="term" value="F:arginine-tRNA ligase activity"/>
    <property type="evidence" value="ECO:0007669"/>
    <property type="project" value="UniProtKB-UniRule"/>
</dbReference>
<dbReference type="InterPro" id="IPR036695">
    <property type="entry name" value="Arg-tRNA-synth_N_sf"/>
</dbReference>
<name>A0A6N7EYI0_9GAMM</name>
<evidence type="ECO:0000256" key="5">
    <source>
        <dbReference type="ARBA" id="ARBA00022741"/>
    </source>
</evidence>
<dbReference type="Pfam" id="PF03485">
    <property type="entry name" value="Arg_tRNA_synt_N"/>
    <property type="match status" value="1"/>
</dbReference>
<evidence type="ECO:0000313" key="14">
    <source>
        <dbReference type="EMBL" id="MPV86439.1"/>
    </source>
</evidence>
<feature type="short sequence motif" description="'HIGH' region" evidence="10">
    <location>
        <begin position="147"/>
        <end position="157"/>
    </location>
</feature>
<keyword evidence="4 10" id="KW-0436">Ligase</keyword>
<feature type="domain" description="Arginyl tRNA synthetase N-terminal" evidence="13">
    <location>
        <begin position="15"/>
        <end position="109"/>
    </location>
</feature>
<accession>A0A6N7EYI0</accession>
<sequence>MQSNTHSDTHSDIQANLEAFVQSAINTLVVDGKLEAQAKDSAVQIERAKDATHGDFACNIAMQLAGKLRLKPRDIATLLVDNMQQAQSAQAPWLDSVTIAGPGFINFTLSLARYNTLIQQVLATGQQFGTVMSNAHSQKILLEFVSANPTGPLHVGHGRGAAYGATLANILRAAGHRVDKEYYVNDAGRQMDILATSVYLRYLQRCDIAVDFPINAYQASYVNHIADGVYTKYGKDLVVDIAFNQLPISDYTAFVDEQQTTKYSLAACEARLTADDKAQIPVLKSTLDALKQQSEQHLDALIHCLKTQLGEKNYGHFFDAALTAIRDDIEADLREFGVTFDHWYSEKTLHASGKIEKAINQLQANGHLYEQNGALWFASSAFGDDKDRVIQRENGLYTYFAADIAYHHEKMQRNYDLAIDILGADHHGYTARVRAALLALGHDADRLRVDLVQFAVLYKDGKKMQMSTRSGQYVTLRDLRDLIGSAAARYFYVIRKPQQHMDFDLDLAVKNNKDNPLYYVQYAHARICRVLDKARPEQPNLSIKTATKQIDQLTNEYEQNLLRELEKYASVLGLAAKDFAPHYLTNYLKDLATALHSYYDAGNIKFLQADPLQASRLALLDATRQVLSNGLQLCGVDAPEVM</sequence>
<evidence type="ECO:0000259" key="12">
    <source>
        <dbReference type="SMART" id="SM00836"/>
    </source>
</evidence>
<dbReference type="Gene3D" id="3.30.1360.70">
    <property type="entry name" value="Arginyl tRNA synthetase N-terminal domain"/>
    <property type="match status" value="1"/>
</dbReference>
<dbReference type="SMART" id="SM00836">
    <property type="entry name" value="DALR_1"/>
    <property type="match status" value="1"/>
</dbReference>
<keyword evidence="15" id="KW-1185">Reference proteome</keyword>
<comment type="caution">
    <text evidence="14">The sequence shown here is derived from an EMBL/GenBank/DDBJ whole genome shotgun (WGS) entry which is preliminary data.</text>
</comment>
<dbReference type="GO" id="GO:0005524">
    <property type="term" value="F:ATP binding"/>
    <property type="evidence" value="ECO:0007669"/>
    <property type="project" value="UniProtKB-UniRule"/>
</dbReference>
<evidence type="ECO:0000256" key="10">
    <source>
        <dbReference type="HAMAP-Rule" id="MF_00123"/>
    </source>
</evidence>
<protein>
    <recommendedName>
        <fullName evidence="10">Arginine--tRNA ligase</fullName>
        <ecNumber evidence="10">6.1.1.19</ecNumber>
    </recommendedName>
    <alternativeName>
        <fullName evidence="10">Arginyl-tRNA synthetase</fullName>
        <shortName evidence="10">ArgRS</shortName>
    </alternativeName>
</protein>
<dbReference type="PRINTS" id="PR01038">
    <property type="entry name" value="TRNASYNTHARG"/>
</dbReference>
<evidence type="ECO:0000256" key="1">
    <source>
        <dbReference type="ARBA" id="ARBA00004496"/>
    </source>
</evidence>
<evidence type="ECO:0000256" key="8">
    <source>
        <dbReference type="ARBA" id="ARBA00023146"/>
    </source>
</evidence>
<dbReference type="PANTHER" id="PTHR11956:SF5">
    <property type="entry name" value="ARGININE--TRNA LIGASE, CYTOPLASMIC"/>
    <property type="match status" value="1"/>
</dbReference>
<dbReference type="Pfam" id="PF00750">
    <property type="entry name" value="tRNA-synt_1d"/>
    <property type="match status" value="2"/>
</dbReference>
<evidence type="ECO:0000256" key="2">
    <source>
        <dbReference type="ARBA" id="ARBA00005594"/>
    </source>
</evidence>
<comment type="catalytic activity">
    <reaction evidence="9 10">
        <text>tRNA(Arg) + L-arginine + ATP = L-arginyl-tRNA(Arg) + AMP + diphosphate</text>
        <dbReference type="Rhea" id="RHEA:20301"/>
        <dbReference type="Rhea" id="RHEA-COMP:9658"/>
        <dbReference type="Rhea" id="RHEA-COMP:9673"/>
        <dbReference type="ChEBI" id="CHEBI:30616"/>
        <dbReference type="ChEBI" id="CHEBI:32682"/>
        <dbReference type="ChEBI" id="CHEBI:33019"/>
        <dbReference type="ChEBI" id="CHEBI:78442"/>
        <dbReference type="ChEBI" id="CHEBI:78513"/>
        <dbReference type="ChEBI" id="CHEBI:456215"/>
        <dbReference type="EC" id="6.1.1.19"/>
    </reaction>
</comment>
<dbReference type="InterPro" id="IPR001278">
    <property type="entry name" value="Arg-tRNA-ligase"/>
</dbReference>
<dbReference type="GO" id="GO:0006420">
    <property type="term" value="P:arginyl-tRNA aminoacylation"/>
    <property type="evidence" value="ECO:0007669"/>
    <property type="project" value="UniProtKB-UniRule"/>
</dbReference>
<keyword evidence="5 10" id="KW-0547">Nucleotide-binding</keyword>
<keyword evidence="6 10" id="KW-0067">ATP-binding</keyword>
<dbReference type="Gene3D" id="1.10.730.10">
    <property type="entry name" value="Isoleucyl-tRNA Synthetase, Domain 1"/>
    <property type="match status" value="1"/>
</dbReference>
<organism evidence="14 15">
    <name type="scientific">Ostreibacterium oceani</name>
    <dbReference type="NCBI Taxonomy" id="2654998"/>
    <lineage>
        <taxon>Bacteria</taxon>
        <taxon>Pseudomonadati</taxon>
        <taxon>Pseudomonadota</taxon>
        <taxon>Gammaproteobacteria</taxon>
        <taxon>Cardiobacteriales</taxon>
        <taxon>Ostreibacteriaceae</taxon>
        <taxon>Ostreibacterium</taxon>
    </lineage>
</organism>
<dbReference type="SMART" id="SM01016">
    <property type="entry name" value="Arg_tRNA_synt_N"/>
    <property type="match status" value="1"/>
</dbReference>
<comment type="subcellular location">
    <subcellularLocation>
        <location evidence="1 10">Cytoplasm</location>
    </subcellularLocation>
</comment>
<dbReference type="GO" id="GO:0005737">
    <property type="term" value="C:cytoplasm"/>
    <property type="evidence" value="ECO:0007669"/>
    <property type="project" value="UniProtKB-SubCell"/>
</dbReference>
<dbReference type="InterPro" id="IPR014729">
    <property type="entry name" value="Rossmann-like_a/b/a_fold"/>
</dbReference>
<dbReference type="AlphaFoldDB" id="A0A6N7EYI0"/>
<dbReference type="HAMAP" id="MF_00123">
    <property type="entry name" value="Arg_tRNA_synth"/>
    <property type="match status" value="1"/>
</dbReference>
<comment type="similarity">
    <text evidence="2 10 11">Belongs to the class-I aminoacyl-tRNA synthetase family.</text>
</comment>
<evidence type="ECO:0000256" key="11">
    <source>
        <dbReference type="RuleBase" id="RU363038"/>
    </source>
</evidence>
<dbReference type="InterPro" id="IPR005148">
    <property type="entry name" value="Arg-tRNA-synth_N"/>
</dbReference>
<dbReference type="NCBIfam" id="TIGR00456">
    <property type="entry name" value="argS"/>
    <property type="match status" value="1"/>
</dbReference>
<evidence type="ECO:0000313" key="15">
    <source>
        <dbReference type="Proteomes" id="UP000471298"/>
    </source>
</evidence>
<dbReference type="EMBL" id="WHNW01000007">
    <property type="protein sequence ID" value="MPV86439.1"/>
    <property type="molecule type" value="Genomic_DNA"/>
</dbReference>
<keyword evidence="7 10" id="KW-0648">Protein biosynthesis</keyword>
<keyword evidence="8 10" id="KW-0030">Aminoacyl-tRNA synthetase</keyword>
<dbReference type="InterPro" id="IPR008909">
    <property type="entry name" value="DALR_anticod-bd"/>
</dbReference>
<dbReference type="SUPFAM" id="SSF55190">
    <property type="entry name" value="Arginyl-tRNA synthetase (ArgRS), N-terminal 'additional' domain"/>
    <property type="match status" value="1"/>
</dbReference>
<dbReference type="InParanoid" id="A0A6N7EYI0"/>
<dbReference type="PANTHER" id="PTHR11956">
    <property type="entry name" value="ARGINYL-TRNA SYNTHETASE"/>
    <property type="match status" value="1"/>
</dbReference>
<dbReference type="Proteomes" id="UP000471298">
    <property type="component" value="Unassembled WGS sequence"/>
</dbReference>
<dbReference type="Gene3D" id="3.40.50.620">
    <property type="entry name" value="HUPs"/>
    <property type="match status" value="1"/>
</dbReference>